<dbReference type="Proteomes" id="UP000682733">
    <property type="component" value="Unassembled WGS sequence"/>
</dbReference>
<dbReference type="SUPFAM" id="SSF51735">
    <property type="entry name" value="NAD(P)-binding Rossmann-fold domains"/>
    <property type="match status" value="1"/>
</dbReference>
<gene>
    <name evidence="1" type="ORF">OVA965_LOCUS8730</name>
    <name evidence="2" type="ORF">TMI583_LOCUS8729</name>
</gene>
<proteinExistence type="predicted"/>
<protein>
    <submittedName>
        <fullName evidence="2">Uncharacterized protein</fullName>
    </submittedName>
</protein>
<dbReference type="AlphaFoldDB" id="A0A8S2HPT6"/>
<evidence type="ECO:0000313" key="3">
    <source>
        <dbReference type="Proteomes" id="UP000682733"/>
    </source>
</evidence>
<comment type="caution">
    <text evidence="2">The sequence shown here is derived from an EMBL/GenBank/DDBJ whole genome shotgun (WGS) entry which is preliminary data.</text>
</comment>
<reference evidence="2" key="1">
    <citation type="submission" date="2021-02" db="EMBL/GenBank/DDBJ databases">
        <authorList>
            <person name="Nowell W R."/>
        </authorList>
    </citation>
    <scope>NUCLEOTIDE SEQUENCE</scope>
</reference>
<dbReference type="Proteomes" id="UP000677228">
    <property type="component" value="Unassembled WGS sequence"/>
</dbReference>
<dbReference type="Gene3D" id="3.40.50.720">
    <property type="entry name" value="NAD(P)-binding Rossmann-like Domain"/>
    <property type="match status" value="1"/>
</dbReference>
<name>A0A8S2HPT6_9BILA</name>
<sequence>MKVLIGYRCPTISTDSSNKIKYLPNLSYDPVGLQIEIVMYKPGTIIVGSNIVSAETLQKWRNTMKQMANILNISHYRTPSVNAPFVAQYIIEKLNFSNDKRENILSPVIGCGAIGKHVIQRLIHEGHTVIVYGPSLANCLSRAEPENVARSKGIFCHEGTHFATSPQEAVKNVYYVAIAIDAVSVVTTSGGPRPKSLVWQ</sequence>
<accession>A0A8S2HPT6</accession>
<dbReference type="EMBL" id="CAJNOK010002985">
    <property type="protein sequence ID" value="CAF0883190.1"/>
    <property type="molecule type" value="Genomic_DNA"/>
</dbReference>
<dbReference type="InterPro" id="IPR036291">
    <property type="entry name" value="NAD(P)-bd_dom_sf"/>
</dbReference>
<organism evidence="2 3">
    <name type="scientific">Didymodactylos carnosus</name>
    <dbReference type="NCBI Taxonomy" id="1234261"/>
    <lineage>
        <taxon>Eukaryota</taxon>
        <taxon>Metazoa</taxon>
        <taxon>Spiralia</taxon>
        <taxon>Gnathifera</taxon>
        <taxon>Rotifera</taxon>
        <taxon>Eurotatoria</taxon>
        <taxon>Bdelloidea</taxon>
        <taxon>Philodinida</taxon>
        <taxon>Philodinidae</taxon>
        <taxon>Didymodactylos</taxon>
    </lineage>
</organism>
<evidence type="ECO:0000313" key="2">
    <source>
        <dbReference type="EMBL" id="CAF3666645.1"/>
    </source>
</evidence>
<evidence type="ECO:0000313" key="1">
    <source>
        <dbReference type="EMBL" id="CAF0883190.1"/>
    </source>
</evidence>
<dbReference type="EMBL" id="CAJOBA010002987">
    <property type="protein sequence ID" value="CAF3666645.1"/>
    <property type="molecule type" value="Genomic_DNA"/>
</dbReference>